<dbReference type="PROSITE" id="PS51186">
    <property type="entry name" value="GNAT"/>
    <property type="match status" value="1"/>
</dbReference>
<proteinExistence type="predicted"/>
<comment type="caution">
    <text evidence="5">The sequence shown here is derived from an EMBL/GenBank/DDBJ whole genome shotgun (WGS) entry which is preliminary data.</text>
</comment>
<dbReference type="Pfam" id="PF00583">
    <property type="entry name" value="Acetyltransf_1"/>
    <property type="match status" value="1"/>
</dbReference>
<dbReference type="CDD" id="cd04301">
    <property type="entry name" value="NAT_SF"/>
    <property type="match status" value="1"/>
</dbReference>
<protein>
    <submittedName>
        <fullName evidence="5">GNAT family N-acetyltransferase</fullName>
    </submittedName>
</protein>
<accession>A0ABT8HE99</accession>
<dbReference type="Gene3D" id="3.40.630.30">
    <property type="match status" value="1"/>
</dbReference>
<organism evidence="5 6">
    <name type="scientific">Mycolicibacterium austroafricanum</name>
    <name type="common">Mycobacterium austroafricanum</name>
    <dbReference type="NCBI Taxonomy" id="39687"/>
    <lineage>
        <taxon>Bacteria</taxon>
        <taxon>Bacillati</taxon>
        <taxon>Actinomycetota</taxon>
        <taxon>Actinomycetes</taxon>
        <taxon>Mycobacteriales</taxon>
        <taxon>Mycobacteriaceae</taxon>
        <taxon>Mycolicibacterium</taxon>
    </lineage>
</organism>
<evidence type="ECO:0000313" key="5">
    <source>
        <dbReference type="EMBL" id="MDN4519089.1"/>
    </source>
</evidence>
<evidence type="ECO:0000259" key="4">
    <source>
        <dbReference type="PROSITE" id="PS51186"/>
    </source>
</evidence>
<sequence>MDAHRRATRAPAREQTGRDGNAGTRHPVTTPRGKLRRARPTLDSVVMSVQTVGELRFVAVGQDDPLAAPLIDELAVEYADRYGGSRDKVHAWLRGYPAAEFEAPGGGLLIGLLDGQPVTGGAFRRFDDTTAELKRIWTDARYRRRGLGQALVSRLEADIAARGYSRIYLTTGDRQPEAEALYSSLGYQRLEEPLPAEGEVYAIAFLKELH</sequence>
<evidence type="ECO:0000313" key="6">
    <source>
        <dbReference type="Proteomes" id="UP001172687"/>
    </source>
</evidence>
<feature type="compositionally biased region" description="Basic and acidic residues" evidence="3">
    <location>
        <begin position="1"/>
        <end position="17"/>
    </location>
</feature>
<dbReference type="Proteomes" id="UP001172687">
    <property type="component" value="Unassembled WGS sequence"/>
</dbReference>
<dbReference type="PANTHER" id="PTHR43877">
    <property type="entry name" value="AMINOALKYLPHOSPHONATE N-ACETYLTRANSFERASE-RELATED-RELATED"/>
    <property type="match status" value="1"/>
</dbReference>
<keyword evidence="1" id="KW-0808">Transferase</keyword>
<dbReference type="EMBL" id="JAUHTC010000053">
    <property type="protein sequence ID" value="MDN4519089.1"/>
    <property type="molecule type" value="Genomic_DNA"/>
</dbReference>
<feature type="domain" description="N-acetyltransferase" evidence="4">
    <location>
        <begin position="69"/>
        <end position="207"/>
    </location>
</feature>
<dbReference type="InterPro" id="IPR016181">
    <property type="entry name" value="Acyl_CoA_acyltransferase"/>
</dbReference>
<evidence type="ECO:0000256" key="3">
    <source>
        <dbReference type="SAM" id="MobiDB-lite"/>
    </source>
</evidence>
<evidence type="ECO:0000256" key="2">
    <source>
        <dbReference type="ARBA" id="ARBA00023315"/>
    </source>
</evidence>
<reference evidence="5" key="1">
    <citation type="submission" date="2023-07" db="EMBL/GenBank/DDBJ databases">
        <title>Degradation of tert-butanol by M. austroafricanum TBA100.</title>
        <authorList>
            <person name="Helbich S."/>
            <person name="Vainshtein Y."/>
        </authorList>
    </citation>
    <scope>NUCLEOTIDE SEQUENCE</scope>
    <source>
        <strain evidence="5">TBA100</strain>
    </source>
</reference>
<dbReference type="SUPFAM" id="SSF55729">
    <property type="entry name" value="Acyl-CoA N-acyltransferases (Nat)"/>
    <property type="match status" value="1"/>
</dbReference>
<feature type="region of interest" description="Disordered" evidence="3">
    <location>
        <begin position="1"/>
        <end position="36"/>
    </location>
</feature>
<gene>
    <name evidence="5" type="ORF">QYF68_14875</name>
</gene>
<dbReference type="InterPro" id="IPR000182">
    <property type="entry name" value="GNAT_dom"/>
</dbReference>
<keyword evidence="2" id="KW-0012">Acyltransferase</keyword>
<dbReference type="PANTHER" id="PTHR43877:SF2">
    <property type="entry name" value="AMINOALKYLPHOSPHONATE N-ACETYLTRANSFERASE-RELATED"/>
    <property type="match status" value="1"/>
</dbReference>
<evidence type="ECO:0000256" key="1">
    <source>
        <dbReference type="ARBA" id="ARBA00022679"/>
    </source>
</evidence>
<keyword evidence="6" id="KW-1185">Reference proteome</keyword>
<dbReference type="InterPro" id="IPR050832">
    <property type="entry name" value="Bact_Acetyltransf"/>
</dbReference>
<name>A0ABT8HE99_MYCAO</name>